<evidence type="ECO:0000313" key="2">
    <source>
        <dbReference type="Proteomes" id="UP001595880"/>
    </source>
</evidence>
<protein>
    <recommendedName>
        <fullName evidence="3">Fur-regulated basic protein FbpA</fullName>
    </recommendedName>
</protein>
<sequence>MLLTESEETNSSYIEKLITNEYKRLYDKGVMKLDPYFEMDN</sequence>
<organism evidence="1 2">
    <name type="scientific">Gracilibacillus marinus</name>
    <dbReference type="NCBI Taxonomy" id="630535"/>
    <lineage>
        <taxon>Bacteria</taxon>
        <taxon>Bacillati</taxon>
        <taxon>Bacillota</taxon>
        <taxon>Bacilli</taxon>
        <taxon>Bacillales</taxon>
        <taxon>Bacillaceae</taxon>
        <taxon>Gracilibacillus</taxon>
    </lineage>
</organism>
<dbReference type="EMBL" id="JBHSDV010000001">
    <property type="protein sequence ID" value="MFC4386615.1"/>
    <property type="molecule type" value="Genomic_DNA"/>
</dbReference>
<accession>A0ABV8VSU9</accession>
<proteinExistence type="predicted"/>
<dbReference type="Proteomes" id="UP001595880">
    <property type="component" value="Unassembled WGS sequence"/>
</dbReference>
<comment type="caution">
    <text evidence="1">The sequence shown here is derived from an EMBL/GenBank/DDBJ whole genome shotgun (WGS) entry which is preliminary data.</text>
</comment>
<evidence type="ECO:0000313" key="1">
    <source>
        <dbReference type="EMBL" id="MFC4386615.1"/>
    </source>
</evidence>
<keyword evidence="2" id="KW-1185">Reference proteome</keyword>
<gene>
    <name evidence="1" type="ORF">ACFOZ1_02220</name>
</gene>
<evidence type="ECO:0008006" key="3">
    <source>
        <dbReference type="Google" id="ProtNLM"/>
    </source>
</evidence>
<name>A0ABV8VSU9_9BACI</name>
<dbReference type="RefSeq" id="WP_390195354.1">
    <property type="nucleotide sequence ID" value="NZ_JBHSDV010000001.1"/>
</dbReference>
<reference evidence="2" key="1">
    <citation type="journal article" date="2019" name="Int. J. Syst. Evol. Microbiol.">
        <title>The Global Catalogue of Microorganisms (GCM) 10K type strain sequencing project: providing services to taxonomists for standard genome sequencing and annotation.</title>
        <authorList>
            <consortium name="The Broad Institute Genomics Platform"/>
            <consortium name="The Broad Institute Genome Sequencing Center for Infectious Disease"/>
            <person name="Wu L."/>
            <person name="Ma J."/>
        </authorList>
    </citation>
    <scope>NUCLEOTIDE SEQUENCE [LARGE SCALE GENOMIC DNA]</scope>
    <source>
        <strain evidence="2">KACC 14058</strain>
    </source>
</reference>